<protein>
    <submittedName>
        <fullName evidence="2">Translation initiation factor IF-2</fullName>
    </submittedName>
</protein>
<keyword evidence="2" id="KW-0396">Initiation factor</keyword>
<keyword evidence="1" id="KW-0812">Transmembrane</keyword>
<dbReference type="GO" id="GO:0003743">
    <property type="term" value="F:translation initiation factor activity"/>
    <property type="evidence" value="ECO:0007669"/>
    <property type="project" value="UniProtKB-KW"/>
</dbReference>
<accession>A0A2K2U6C4</accession>
<evidence type="ECO:0000256" key="1">
    <source>
        <dbReference type="SAM" id="Phobius"/>
    </source>
</evidence>
<organism evidence="2 3">
    <name type="scientific">Rubneribacter badeniensis</name>
    <dbReference type="NCBI Taxonomy" id="2070688"/>
    <lineage>
        <taxon>Bacteria</taxon>
        <taxon>Bacillati</taxon>
        <taxon>Actinomycetota</taxon>
        <taxon>Coriobacteriia</taxon>
        <taxon>Eggerthellales</taxon>
        <taxon>Eggerthellaceae</taxon>
        <taxon>Rubneribacter</taxon>
    </lineage>
</organism>
<dbReference type="EMBL" id="PPEL01000016">
    <property type="protein sequence ID" value="PNV65819.1"/>
    <property type="molecule type" value="Genomic_DNA"/>
</dbReference>
<evidence type="ECO:0000313" key="2">
    <source>
        <dbReference type="EMBL" id="PNV65819.1"/>
    </source>
</evidence>
<keyword evidence="3" id="KW-1185">Reference proteome</keyword>
<keyword evidence="2" id="KW-0648">Protein biosynthesis</keyword>
<feature type="transmembrane region" description="Helical" evidence="1">
    <location>
        <begin position="12"/>
        <end position="33"/>
    </location>
</feature>
<gene>
    <name evidence="2" type="ORF">C2L80_04615</name>
</gene>
<reference evidence="2 3" key="1">
    <citation type="journal article" date="2018" name="Int. J. Syst. Evol. Microbiol.">
        <title>Rubneribacter badeniensis gen. nov., sp. nov. and Enteroscipio rubneri gen. nov., sp. nov., new members of the Eggerthellaceae isolated from human faeces.</title>
        <authorList>
            <person name="Danylec N."/>
            <person name="Gobl A."/>
            <person name="Stoll D.A."/>
            <person name="Hetzer B."/>
            <person name="Kulling S.E."/>
            <person name="Huch M."/>
        </authorList>
    </citation>
    <scope>NUCLEOTIDE SEQUENCE [LARGE SCALE GENOMIC DNA]</scope>
    <source>
        <strain evidence="2 3">ResAG-85</strain>
    </source>
</reference>
<keyword evidence="1" id="KW-1133">Transmembrane helix</keyword>
<dbReference type="Proteomes" id="UP000236488">
    <property type="component" value="Unassembled WGS sequence"/>
</dbReference>
<proteinExistence type="predicted"/>
<feature type="transmembrane region" description="Helical" evidence="1">
    <location>
        <begin position="68"/>
        <end position="88"/>
    </location>
</feature>
<dbReference type="AlphaFoldDB" id="A0A2K2U6C4"/>
<evidence type="ECO:0000313" key="3">
    <source>
        <dbReference type="Proteomes" id="UP000236488"/>
    </source>
</evidence>
<keyword evidence="1" id="KW-0472">Membrane</keyword>
<comment type="caution">
    <text evidence="2">The sequence shown here is derived from an EMBL/GenBank/DDBJ whole genome shotgun (WGS) entry which is preliminary data.</text>
</comment>
<feature type="transmembrane region" description="Helical" evidence="1">
    <location>
        <begin position="94"/>
        <end position="115"/>
    </location>
</feature>
<name>A0A2K2U6C4_9ACTN</name>
<sequence>MAGGKERFVEIVVGIVALAAVSIVGIVYGAFLFAGSKACFRVVCGGEDFLALCPSDAEFRKSARRSAVAVWMIVAIMWCATASAYACLDDAVRIAVRVAGAVAGATVVVVVVLQVRQRADLLRKHGG</sequence>